<dbReference type="EMBL" id="JAGETM010000039">
    <property type="protein sequence ID" value="MBO1997815.1"/>
    <property type="molecule type" value="Genomic_DNA"/>
</dbReference>
<dbReference type="SUPFAM" id="SSF103473">
    <property type="entry name" value="MFS general substrate transporter"/>
    <property type="match status" value="1"/>
</dbReference>
<protein>
    <submittedName>
        <fullName evidence="2">MFS transporter</fullName>
    </submittedName>
</protein>
<dbReference type="InterPro" id="IPR036259">
    <property type="entry name" value="MFS_trans_sf"/>
</dbReference>
<dbReference type="Proteomes" id="UP000664002">
    <property type="component" value="Unassembled WGS sequence"/>
</dbReference>
<keyword evidence="1" id="KW-0812">Transmembrane</keyword>
<organism evidence="2 3">
    <name type="scientific">Klebsiella pneumoniae</name>
    <dbReference type="NCBI Taxonomy" id="573"/>
    <lineage>
        <taxon>Bacteria</taxon>
        <taxon>Pseudomonadati</taxon>
        <taxon>Pseudomonadota</taxon>
        <taxon>Gammaproteobacteria</taxon>
        <taxon>Enterobacterales</taxon>
        <taxon>Enterobacteriaceae</taxon>
        <taxon>Klebsiella/Raoultella group</taxon>
        <taxon>Klebsiella</taxon>
        <taxon>Klebsiella pneumoniae complex</taxon>
    </lineage>
</organism>
<feature type="transmembrane region" description="Helical" evidence="1">
    <location>
        <begin position="72"/>
        <end position="94"/>
    </location>
</feature>
<evidence type="ECO:0000256" key="1">
    <source>
        <dbReference type="SAM" id="Phobius"/>
    </source>
</evidence>
<keyword evidence="1" id="KW-0472">Membrane</keyword>
<gene>
    <name evidence="2" type="ORF">J4730_26635</name>
</gene>
<reference evidence="2" key="1">
    <citation type="submission" date="2021-03" db="EMBL/GenBank/DDBJ databases">
        <title>Molecular epidemiology and mechanisms of colistin and carbapenem resistance in Enterobacteriaceae from clinical isolates, the environment and porcine samples in Pretoria, South Africa.</title>
        <authorList>
            <person name="Bogoshi D."/>
            <person name="Mbelle N.M."/>
            <person name="Naidoo V."/>
            <person name="Osei Sekyere J."/>
        </authorList>
    </citation>
    <scope>NUCLEOTIDE SEQUENCE</scope>
    <source>
        <strain evidence="2">C027</strain>
    </source>
</reference>
<keyword evidence="1" id="KW-1133">Transmembrane helix</keyword>
<dbReference type="Pfam" id="PF13347">
    <property type="entry name" value="MFS_2"/>
    <property type="match status" value="1"/>
</dbReference>
<feature type="transmembrane region" description="Helical" evidence="1">
    <location>
        <begin position="20"/>
        <end position="42"/>
    </location>
</feature>
<sequence length="173" mass="19548">MLSTVLMMPLVNFIGGEDKALGFRGIAVLSVIAFLMLAFCFFTTKERVEAPPSSTSMREDLRDIWRNDQWRVVGVLTILNILAVCVRGGAMMYYTTDHGLGGAVHRLPHDLLRRQPDWLGAGETADRLEMQSQRLLVDQRPRRCSAWRCSSYRWTPKSPCSSLSSSLAYCTSW</sequence>
<evidence type="ECO:0000313" key="2">
    <source>
        <dbReference type="EMBL" id="MBO1997815.1"/>
    </source>
</evidence>
<name>A0A939NL49_KLEPN</name>
<dbReference type="AlphaFoldDB" id="A0A939NL49"/>
<proteinExistence type="predicted"/>
<evidence type="ECO:0000313" key="3">
    <source>
        <dbReference type="Proteomes" id="UP000664002"/>
    </source>
</evidence>
<accession>A0A939NL49</accession>
<comment type="caution">
    <text evidence="2">The sequence shown here is derived from an EMBL/GenBank/DDBJ whole genome shotgun (WGS) entry which is preliminary data.</text>
</comment>